<dbReference type="Pfam" id="PF00147">
    <property type="entry name" value="Fibrinogen_C"/>
    <property type="match status" value="1"/>
</dbReference>
<dbReference type="GO" id="GO:0005577">
    <property type="term" value="C:fibrinogen complex"/>
    <property type="evidence" value="ECO:0007669"/>
    <property type="project" value="TreeGrafter"/>
</dbReference>
<comment type="subcellular location">
    <subcellularLocation>
        <location evidence="1">Secreted</location>
    </subcellularLocation>
</comment>
<dbReference type="PANTHER" id="PTHR47221">
    <property type="entry name" value="FIBRINOGEN ALPHA CHAIN"/>
    <property type="match status" value="1"/>
</dbReference>
<dbReference type="GO" id="GO:0034116">
    <property type="term" value="P:positive regulation of heterotypic cell-cell adhesion"/>
    <property type="evidence" value="ECO:0007669"/>
    <property type="project" value="TreeGrafter"/>
</dbReference>
<evidence type="ECO:0000256" key="2">
    <source>
        <dbReference type="ARBA" id="ARBA00022525"/>
    </source>
</evidence>
<dbReference type="Proteomes" id="UP000242638">
    <property type="component" value="Unassembled WGS sequence"/>
</dbReference>
<dbReference type="GO" id="GO:0070527">
    <property type="term" value="P:platelet aggregation"/>
    <property type="evidence" value="ECO:0007669"/>
    <property type="project" value="TreeGrafter"/>
</dbReference>
<dbReference type="Gene3D" id="3.90.215.10">
    <property type="entry name" value="Gamma Fibrinogen, chain A, domain 1"/>
    <property type="match status" value="1"/>
</dbReference>
<evidence type="ECO:0000313" key="7">
    <source>
        <dbReference type="Proteomes" id="UP000242638"/>
    </source>
</evidence>
<sequence length="255" mass="28677">MCLPCNQVRMKALFGFLGLILTALLSHCSKIRAQSPHACSGVYIIQPTGTETRFRVYCEMRQTDGWIVIQRRSGGVVSFDRGWAQYRHGFGSLTYDHWLGLEKMHMLTKDTTKVWTLRVDLWDHEGGHVFAEYRDFRIGDEGTAYQLHVGTYRGDAGDAIRGAYTGVDQNGAGFSTFDRDNDNCSPCIQGDIAFNRCTDNHGGGWWYSSCGSAALNGNWHSSDDPSGWASGLHWLTWKPVPYSAKVSRMMIKSDW</sequence>
<organism evidence="6 7">
    <name type="scientific">Poecilia reticulata</name>
    <name type="common">Guppy</name>
    <name type="synonym">Acanthophacelus reticulatus</name>
    <dbReference type="NCBI Taxonomy" id="8081"/>
    <lineage>
        <taxon>Eukaryota</taxon>
        <taxon>Metazoa</taxon>
        <taxon>Chordata</taxon>
        <taxon>Craniata</taxon>
        <taxon>Vertebrata</taxon>
        <taxon>Euteleostomi</taxon>
        <taxon>Actinopterygii</taxon>
        <taxon>Neopterygii</taxon>
        <taxon>Teleostei</taxon>
        <taxon>Neoteleostei</taxon>
        <taxon>Acanthomorphata</taxon>
        <taxon>Ovalentaria</taxon>
        <taxon>Atherinomorphae</taxon>
        <taxon>Cyprinodontiformes</taxon>
        <taxon>Poeciliidae</taxon>
        <taxon>Poeciliinae</taxon>
        <taxon>Poecilia</taxon>
    </lineage>
</organism>
<accession>A0A3P9PHS1</accession>
<keyword evidence="3" id="KW-1015">Disulfide bond</keyword>
<dbReference type="Ensembl" id="ENSPRET00000021622.1">
    <property type="protein sequence ID" value="ENSPREP00000021397.1"/>
    <property type="gene ID" value="ENSPREG00000014471.1"/>
</dbReference>
<feature type="domain" description="Fibrinogen C-terminal" evidence="5">
    <location>
        <begin position="19"/>
        <end position="255"/>
    </location>
</feature>
<keyword evidence="4" id="KW-0732">Signal</keyword>
<feature type="chain" id="PRO_5018260768" evidence="4">
    <location>
        <begin position="34"/>
        <end position="255"/>
    </location>
</feature>
<dbReference type="GeneTree" id="ENSGT00940000164836"/>
<evidence type="ECO:0000313" key="6">
    <source>
        <dbReference type="Ensembl" id="ENSPREP00000021397.1"/>
    </source>
</evidence>
<dbReference type="InterPro" id="IPR037579">
    <property type="entry name" value="FIB_ANG-like"/>
</dbReference>
<dbReference type="SMART" id="SM00186">
    <property type="entry name" value="FBG"/>
    <property type="match status" value="1"/>
</dbReference>
<evidence type="ECO:0000259" key="5">
    <source>
        <dbReference type="PROSITE" id="PS51406"/>
    </source>
</evidence>
<dbReference type="NCBIfam" id="NF040941">
    <property type="entry name" value="GGGWT_bact"/>
    <property type="match status" value="1"/>
</dbReference>
<dbReference type="PANTHER" id="PTHR47221:SF7">
    <property type="entry name" value="FIBRINOGEN BETA CHAIN"/>
    <property type="match status" value="1"/>
</dbReference>
<feature type="signal peptide" evidence="4">
    <location>
        <begin position="1"/>
        <end position="33"/>
    </location>
</feature>
<dbReference type="InterPro" id="IPR002181">
    <property type="entry name" value="Fibrinogen_a/b/g_C_dom"/>
</dbReference>
<reference evidence="6" key="2">
    <citation type="submission" date="2025-08" db="UniProtKB">
        <authorList>
            <consortium name="Ensembl"/>
        </authorList>
    </citation>
    <scope>IDENTIFICATION</scope>
    <source>
        <strain evidence="6">Guanapo</strain>
    </source>
</reference>
<evidence type="ECO:0000256" key="1">
    <source>
        <dbReference type="ARBA" id="ARBA00004613"/>
    </source>
</evidence>
<dbReference type="PROSITE" id="PS00514">
    <property type="entry name" value="FIBRINOGEN_C_1"/>
    <property type="match status" value="1"/>
</dbReference>
<dbReference type="GO" id="GO:0030674">
    <property type="term" value="F:protein-macromolecule adaptor activity"/>
    <property type="evidence" value="ECO:0007669"/>
    <property type="project" value="TreeGrafter"/>
</dbReference>
<proteinExistence type="predicted"/>
<dbReference type="AlphaFoldDB" id="A0A3P9PHS1"/>
<dbReference type="CDD" id="cd00087">
    <property type="entry name" value="FReD"/>
    <property type="match status" value="1"/>
</dbReference>
<dbReference type="InterPro" id="IPR020837">
    <property type="entry name" value="Fibrinogen_CS"/>
</dbReference>
<dbReference type="GO" id="GO:0072377">
    <property type="term" value="P:blood coagulation, common pathway"/>
    <property type="evidence" value="ECO:0007669"/>
    <property type="project" value="TreeGrafter"/>
</dbReference>
<dbReference type="InterPro" id="IPR014716">
    <property type="entry name" value="Fibrinogen_a/b/g_C_1"/>
</dbReference>
<evidence type="ECO:0000256" key="4">
    <source>
        <dbReference type="SAM" id="SignalP"/>
    </source>
</evidence>
<evidence type="ECO:0000256" key="3">
    <source>
        <dbReference type="ARBA" id="ARBA00023157"/>
    </source>
</evidence>
<name>A0A3P9PHS1_POERE</name>
<protein>
    <submittedName>
        <fullName evidence="6">Fibrinogen-like protein 1</fullName>
    </submittedName>
</protein>
<dbReference type="InterPro" id="IPR036056">
    <property type="entry name" value="Fibrinogen-like_C"/>
</dbReference>
<keyword evidence="7" id="KW-1185">Reference proteome</keyword>
<reference evidence="7" key="1">
    <citation type="submission" date="2013-11" db="EMBL/GenBank/DDBJ databases">
        <title>The genomic landscape of the Guanapo guppy.</title>
        <authorList>
            <person name="Kuenstner A."/>
            <person name="Dreyer C."/>
        </authorList>
    </citation>
    <scope>NUCLEOTIDE SEQUENCE</scope>
    <source>
        <strain evidence="7">Guanapo</strain>
    </source>
</reference>
<dbReference type="SUPFAM" id="SSF56496">
    <property type="entry name" value="Fibrinogen C-terminal domain-like"/>
    <property type="match status" value="1"/>
</dbReference>
<dbReference type="PROSITE" id="PS51406">
    <property type="entry name" value="FIBRINOGEN_C_2"/>
    <property type="match status" value="1"/>
</dbReference>
<keyword evidence="2" id="KW-0964">Secreted</keyword>
<dbReference type="GO" id="GO:0005201">
    <property type="term" value="F:extracellular matrix structural constituent"/>
    <property type="evidence" value="ECO:0007669"/>
    <property type="project" value="TreeGrafter"/>
</dbReference>
<reference evidence="6" key="3">
    <citation type="submission" date="2025-09" db="UniProtKB">
        <authorList>
            <consortium name="Ensembl"/>
        </authorList>
    </citation>
    <scope>IDENTIFICATION</scope>
    <source>
        <strain evidence="6">Guanapo</strain>
    </source>
</reference>
<dbReference type="OMA" id="CSKIRAQ"/>
<dbReference type="GO" id="GO:0042730">
    <property type="term" value="P:fibrinolysis"/>
    <property type="evidence" value="ECO:0007669"/>
    <property type="project" value="TreeGrafter"/>
</dbReference>